<accession>A0ABT5J2G4</accession>
<dbReference type="EMBL" id="JAQQLF010000030">
    <property type="protein sequence ID" value="MDC7719018.1"/>
    <property type="molecule type" value="Genomic_DNA"/>
</dbReference>
<dbReference type="InterPro" id="IPR012902">
    <property type="entry name" value="N_methyl_site"/>
</dbReference>
<sequence length="157" mass="16248">MHPVSSNPARQALRGFTLLELVVVVALLGILLSVALPSYQSYVRRSGAQTAAADLVALSLAMENLYQRQLVYPQPASNPTADTSSTVAYLASGTSASPWAPARGDRFRYVVQASASSYTLKASGLAGGVNEGCELTLSSSNIRAVNGGAACGGISVW</sequence>
<dbReference type="SUPFAM" id="SSF54523">
    <property type="entry name" value="Pili subunits"/>
    <property type="match status" value="1"/>
</dbReference>
<dbReference type="PANTHER" id="PTHR30093">
    <property type="entry name" value="GENERAL SECRETION PATHWAY PROTEIN G"/>
    <property type="match status" value="1"/>
</dbReference>
<dbReference type="Pfam" id="PF16732">
    <property type="entry name" value="ComP_DUS"/>
    <property type="match status" value="1"/>
</dbReference>
<evidence type="ECO:0000256" key="2">
    <source>
        <dbReference type="SAM" id="Phobius"/>
    </source>
</evidence>
<dbReference type="Pfam" id="PF07963">
    <property type="entry name" value="N_methyl"/>
    <property type="match status" value="1"/>
</dbReference>
<keyword evidence="2" id="KW-0812">Transmembrane</keyword>
<dbReference type="PANTHER" id="PTHR30093:SF47">
    <property type="entry name" value="TYPE IV PILUS NON-CORE MINOR PILIN PILE"/>
    <property type="match status" value="1"/>
</dbReference>
<keyword evidence="2" id="KW-1133">Transmembrane helix</keyword>
<organism evidence="3 4">
    <name type="scientific">Vogesella aquatica</name>
    <dbReference type="NCBI Taxonomy" id="2984206"/>
    <lineage>
        <taxon>Bacteria</taxon>
        <taxon>Pseudomonadati</taxon>
        <taxon>Pseudomonadota</taxon>
        <taxon>Betaproteobacteria</taxon>
        <taxon>Neisseriales</taxon>
        <taxon>Chromobacteriaceae</taxon>
        <taxon>Vogesella</taxon>
    </lineage>
</organism>
<dbReference type="Gene3D" id="3.30.700.10">
    <property type="entry name" value="Glycoprotein, Type 4 Pilin"/>
    <property type="match status" value="1"/>
</dbReference>
<comment type="caution">
    <text evidence="3">The sequence shown here is derived from an EMBL/GenBank/DDBJ whole genome shotgun (WGS) entry which is preliminary data.</text>
</comment>
<dbReference type="PRINTS" id="PR00813">
    <property type="entry name" value="BCTERIALGSPG"/>
</dbReference>
<dbReference type="InterPro" id="IPR031982">
    <property type="entry name" value="PilE-like"/>
</dbReference>
<dbReference type="Proteomes" id="UP001219956">
    <property type="component" value="Unassembled WGS sequence"/>
</dbReference>
<dbReference type="NCBIfam" id="TIGR02532">
    <property type="entry name" value="IV_pilin_GFxxxE"/>
    <property type="match status" value="1"/>
</dbReference>
<dbReference type="PROSITE" id="PS00409">
    <property type="entry name" value="PROKAR_NTER_METHYL"/>
    <property type="match status" value="1"/>
</dbReference>
<dbReference type="InterPro" id="IPR000983">
    <property type="entry name" value="Bac_GSPG_pilin"/>
</dbReference>
<protein>
    <submittedName>
        <fullName evidence="3">Type IV pilin protein</fullName>
    </submittedName>
</protein>
<keyword evidence="4" id="KW-1185">Reference proteome</keyword>
<gene>
    <name evidence="3" type="ORF">PQU95_17590</name>
</gene>
<reference evidence="3 4" key="1">
    <citation type="submission" date="2023-01" db="EMBL/GenBank/DDBJ databases">
        <title>Novel species of the genus Vogesella isolated from rivers.</title>
        <authorList>
            <person name="Lu H."/>
        </authorList>
    </citation>
    <scope>NUCLEOTIDE SEQUENCE [LARGE SCALE GENOMIC DNA]</scope>
    <source>
        <strain evidence="3 4">DC21W</strain>
    </source>
</reference>
<evidence type="ECO:0000313" key="4">
    <source>
        <dbReference type="Proteomes" id="UP001219956"/>
    </source>
</evidence>
<proteinExistence type="predicted"/>
<feature type="transmembrane region" description="Helical" evidence="2">
    <location>
        <begin position="12"/>
        <end position="36"/>
    </location>
</feature>
<keyword evidence="1" id="KW-0488">Methylation</keyword>
<dbReference type="RefSeq" id="WP_272753215.1">
    <property type="nucleotide sequence ID" value="NZ_JAQQLF010000030.1"/>
</dbReference>
<dbReference type="InterPro" id="IPR045584">
    <property type="entry name" value="Pilin-like"/>
</dbReference>
<keyword evidence="2" id="KW-0472">Membrane</keyword>
<name>A0ABT5J2G4_9NEIS</name>
<evidence type="ECO:0000313" key="3">
    <source>
        <dbReference type="EMBL" id="MDC7719018.1"/>
    </source>
</evidence>
<evidence type="ECO:0000256" key="1">
    <source>
        <dbReference type="ARBA" id="ARBA00022481"/>
    </source>
</evidence>